<reference evidence="4" key="1">
    <citation type="submission" date="2017-04" db="EMBL/GenBank/DDBJ databases">
        <title>Function of individual gut microbiota members based on whole genome sequencing of pure cultures obtained from chicken caecum.</title>
        <authorList>
            <person name="Medvecky M."/>
            <person name="Cejkova D."/>
            <person name="Polansky O."/>
            <person name="Karasova D."/>
            <person name="Kubasova T."/>
            <person name="Cizek A."/>
            <person name="Rychlik I."/>
        </authorList>
    </citation>
    <scope>NUCLEOTIDE SEQUENCE [LARGE SCALE GENOMIC DNA]</scope>
    <source>
        <strain evidence="4">An149</strain>
    </source>
</reference>
<dbReference type="InterPro" id="IPR012338">
    <property type="entry name" value="Beta-lactam/transpept-like"/>
</dbReference>
<evidence type="ECO:0000256" key="1">
    <source>
        <dbReference type="ARBA" id="ARBA00022801"/>
    </source>
</evidence>
<dbReference type="GO" id="GO:0016787">
    <property type="term" value="F:hydrolase activity"/>
    <property type="evidence" value="ECO:0007669"/>
    <property type="project" value="UniProtKB-KW"/>
</dbReference>
<dbReference type="InterPro" id="IPR050789">
    <property type="entry name" value="Diverse_Enzym_Activities"/>
</dbReference>
<protein>
    <recommendedName>
        <fullName evidence="2">Beta-lactamase-related domain-containing protein</fullName>
    </recommendedName>
</protein>
<dbReference type="EMBL" id="NFLB01000014">
    <property type="protein sequence ID" value="OUQ04169.1"/>
    <property type="molecule type" value="Genomic_DNA"/>
</dbReference>
<gene>
    <name evidence="3" type="ORF">B5E91_11620</name>
</gene>
<dbReference type="Gene3D" id="3.40.710.10">
    <property type="entry name" value="DD-peptidase/beta-lactamase superfamily"/>
    <property type="match status" value="1"/>
</dbReference>
<dbReference type="SUPFAM" id="SSF56601">
    <property type="entry name" value="beta-lactamase/transpeptidase-like"/>
    <property type="match status" value="1"/>
</dbReference>
<dbReference type="InterPro" id="IPR001466">
    <property type="entry name" value="Beta-lactam-related"/>
</dbReference>
<name>A0A1Y4E438_9FIRM</name>
<dbReference type="Proteomes" id="UP000196258">
    <property type="component" value="Unassembled WGS sequence"/>
</dbReference>
<feature type="domain" description="Beta-lactamase-related" evidence="2">
    <location>
        <begin position="28"/>
        <end position="319"/>
    </location>
</feature>
<dbReference type="Pfam" id="PF00144">
    <property type="entry name" value="Beta-lactamase"/>
    <property type="match status" value="1"/>
</dbReference>
<evidence type="ECO:0000259" key="2">
    <source>
        <dbReference type="Pfam" id="PF00144"/>
    </source>
</evidence>
<evidence type="ECO:0000313" key="4">
    <source>
        <dbReference type="Proteomes" id="UP000196258"/>
    </source>
</evidence>
<organism evidence="3 4">
    <name type="scientific">Thomasclavelia spiroformis</name>
    <dbReference type="NCBI Taxonomy" id="29348"/>
    <lineage>
        <taxon>Bacteria</taxon>
        <taxon>Bacillati</taxon>
        <taxon>Bacillota</taxon>
        <taxon>Erysipelotrichia</taxon>
        <taxon>Erysipelotrichales</taxon>
        <taxon>Coprobacillaceae</taxon>
        <taxon>Thomasclavelia</taxon>
    </lineage>
</organism>
<dbReference type="AlphaFoldDB" id="A0A1Y4E438"/>
<proteinExistence type="predicted"/>
<dbReference type="PANTHER" id="PTHR43283">
    <property type="entry name" value="BETA-LACTAMASE-RELATED"/>
    <property type="match status" value="1"/>
</dbReference>
<dbReference type="PANTHER" id="PTHR43283:SF11">
    <property type="entry name" value="BETA-LACTAMASE-RELATED DOMAIN-CONTAINING PROTEIN"/>
    <property type="match status" value="1"/>
</dbReference>
<accession>A0A1Y4E438</accession>
<evidence type="ECO:0000313" key="3">
    <source>
        <dbReference type="EMBL" id="OUQ04169.1"/>
    </source>
</evidence>
<comment type="caution">
    <text evidence="3">The sequence shown here is derived from an EMBL/GenBank/DDBJ whole genome shotgun (WGS) entry which is preliminary data.</text>
</comment>
<keyword evidence="1" id="KW-0378">Hydrolase</keyword>
<sequence>MIDDKKLASCLCVAYGDLYHDNFFCVGTLSDNSNQLVNKDSIFDLSSVSKFFTLIVVFKVIELKKLSLDDIVYDLDNRFINLRDLTIEKLLSYQVELKTSQRLENCNNIEELEQLLFNVTYLNKKGIYSDIPSMIIRIIIEKVMNMDFFSLIEKWIINPCQLENTYLHIPKKKLTNTVSNNNEHRIINGQFITFDNINKGICNDGKARIFKNNKFAGHAGIFSSISDMSKLCKYFLNNKLLTQETIEKLGINKTGEKIEDSYTKYFGYLCYSKHPIRKFSEIHSLLSDCSIAFGGYTGNQLTIDPINKIYIFLASNRCHNRITQIIPEKDIQQYIIKNNDIDLVKFQNKEYIYTKNFVYIRDNLIIDPIVNEILKKV</sequence>